<dbReference type="EMBL" id="JAPZBR010000006">
    <property type="protein sequence ID" value="KAJ5350266.1"/>
    <property type="molecule type" value="Genomic_DNA"/>
</dbReference>
<keyword evidence="3" id="KW-0325">Glycoprotein</keyword>
<dbReference type="AlphaFoldDB" id="A0A9W9QY64"/>
<dbReference type="Gene3D" id="2.60.40.380">
    <property type="entry name" value="Purple acid phosphatase-like, N-terminal"/>
    <property type="match status" value="1"/>
</dbReference>
<organism evidence="9 10">
    <name type="scientific">Penicillium brevicompactum</name>
    <dbReference type="NCBI Taxonomy" id="5074"/>
    <lineage>
        <taxon>Eukaryota</taxon>
        <taxon>Fungi</taxon>
        <taxon>Dikarya</taxon>
        <taxon>Ascomycota</taxon>
        <taxon>Pezizomycotina</taxon>
        <taxon>Eurotiomycetes</taxon>
        <taxon>Eurotiomycetidae</taxon>
        <taxon>Eurotiales</taxon>
        <taxon>Aspergillaceae</taxon>
        <taxon>Penicillium</taxon>
    </lineage>
</organism>
<feature type="chain" id="PRO_5041015906" description="Purple acid phosphatase" evidence="4">
    <location>
        <begin position="20"/>
        <end position="511"/>
    </location>
</feature>
<keyword evidence="2 4" id="KW-0378">Hydrolase</keyword>
<evidence type="ECO:0000256" key="1">
    <source>
        <dbReference type="ARBA" id="ARBA00022729"/>
    </source>
</evidence>
<dbReference type="PANTHER" id="PTHR22953:SF153">
    <property type="entry name" value="PURPLE ACID PHOSPHATASE"/>
    <property type="match status" value="1"/>
</dbReference>
<comment type="catalytic activity">
    <reaction evidence="4">
        <text>a phosphate monoester + H2O = an alcohol + phosphate</text>
        <dbReference type="Rhea" id="RHEA:15017"/>
        <dbReference type="ChEBI" id="CHEBI:15377"/>
        <dbReference type="ChEBI" id="CHEBI:30879"/>
        <dbReference type="ChEBI" id="CHEBI:43474"/>
        <dbReference type="ChEBI" id="CHEBI:67140"/>
        <dbReference type="EC" id="3.1.3.2"/>
    </reaction>
</comment>
<reference evidence="9" key="2">
    <citation type="journal article" date="2023" name="IMA Fungus">
        <title>Comparative genomic study of the Penicillium genus elucidates a diverse pangenome and 15 lateral gene transfer events.</title>
        <authorList>
            <person name="Petersen C."/>
            <person name="Sorensen T."/>
            <person name="Nielsen M.R."/>
            <person name="Sondergaard T.E."/>
            <person name="Sorensen J.L."/>
            <person name="Fitzpatrick D.A."/>
            <person name="Frisvad J.C."/>
            <person name="Nielsen K.L."/>
        </authorList>
    </citation>
    <scope>NUCLEOTIDE SEQUENCE</scope>
    <source>
        <strain evidence="9">IBT 35675</strain>
    </source>
</reference>
<evidence type="ECO:0000313" key="10">
    <source>
        <dbReference type="Proteomes" id="UP001148299"/>
    </source>
</evidence>
<dbReference type="GO" id="GO:0046872">
    <property type="term" value="F:metal ion binding"/>
    <property type="evidence" value="ECO:0007669"/>
    <property type="project" value="InterPro"/>
</dbReference>
<feature type="signal peptide" evidence="4">
    <location>
        <begin position="1"/>
        <end position="19"/>
    </location>
</feature>
<feature type="region of interest" description="Disordered" evidence="5">
    <location>
        <begin position="285"/>
        <end position="305"/>
    </location>
</feature>
<dbReference type="Pfam" id="PF16656">
    <property type="entry name" value="Pur_ac_phosph_N"/>
    <property type="match status" value="1"/>
</dbReference>
<dbReference type="InterPro" id="IPR004843">
    <property type="entry name" value="Calcineurin-like_PHP"/>
</dbReference>
<dbReference type="InterPro" id="IPR041792">
    <property type="entry name" value="MPP_PAP"/>
</dbReference>
<dbReference type="SUPFAM" id="SSF56300">
    <property type="entry name" value="Metallo-dependent phosphatases"/>
    <property type="match status" value="1"/>
</dbReference>
<dbReference type="OrthoDB" id="45007at2759"/>
<evidence type="ECO:0000259" key="6">
    <source>
        <dbReference type="Pfam" id="PF00149"/>
    </source>
</evidence>
<dbReference type="Proteomes" id="UP001148299">
    <property type="component" value="Unassembled WGS sequence"/>
</dbReference>
<evidence type="ECO:0000256" key="5">
    <source>
        <dbReference type="SAM" id="MobiDB-lite"/>
    </source>
</evidence>
<evidence type="ECO:0000256" key="3">
    <source>
        <dbReference type="ARBA" id="ARBA00023180"/>
    </source>
</evidence>
<feature type="compositionally biased region" description="Low complexity" evidence="5">
    <location>
        <begin position="290"/>
        <end position="302"/>
    </location>
</feature>
<keyword evidence="10" id="KW-1185">Reference proteome</keyword>
<dbReference type="EC" id="3.1.3.2" evidence="4"/>
<comment type="similarity">
    <text evidence="4">Belongs to the metallophosphoesterase superfamily. Purple acid phosphatase family.</text>
</comment>
<dbReference type="Pfam" id="PF14008">
    <property type="entry name" value="Metallophos_C"/>
    <property type="match status" value="1"/>
</dbReference>
<dbReference type="SUPFAM" id="SSF49363">
    <property type="entry name" value="Purple acid phosphatase, N-terminal domain"/>
    <property type="match status" value="1"/>
</dbReference>
<evidence type="ECO:0000259" key="7">
    <source>
        <dbReference type="Pfam" id="PF14008"/>
    </source>
</evidence>
<dbReference type="InterPro" id="IPR025733">
    <property type="entry name" value="PAPs_C"/>
</dbReference>
<evidence type="ECO:0000256" key="2">
    <source>
        <dbReference type="ARBA" id="ARBA00022801"/>
    </source>
</evidence>
<name>A0A9W9QY64_PENBR</name>
<proteinExistence type="inferred from homology"/>
<protein>
    <recommendedName>
        <fullName evidence="4">Purple acid phosphatase</fullName>
        <ecNumber evidence="4">3.1.3.2</ecNumber>
    </recommendedName>
</protein>
<dbReference type="GO" id="GO:0003993">
    <property type="term" value="F:acid phosphatase activity"/>
    <property type="evidence" value="ECO:0007669"/>
    <property type="project" value="UniProtKB-EC"/>
</dbReference>
<dbReference type="CDD" id="cd00839">
    <property type="entry name" value="MPP_PAPs"/>
    <property type="match status" value="1"/>
</dbReference>
<dbReference type="Gene3D" id="3.60.21.10">
    <property type="match status" value="1"/>
</dbReference>
<evidence type="ECO:0000256" key="4">
    <source>
        <dbReference type="RuleBase" id="RU361203"/>
    </source>
</evidence>
<dbReference type="Pfam" id="PF00149">
    <property type="entry name" value="Metallophos"/>
    <property type="match status" value="1"/>
</dbReference>
<evidence type="ECO:0000313" key="9">
    <source>
        <dbReference type="EMBL" id="KAJ5350266.1"/>
    </source>
</evidence>
<reference evidence="9" key="1">
    <citation type="submission" date="2022-12" db="EMBL/GenBank/DDBJ databases">
        <authorList>
            <person name="Petersen C."/>
        </authorList>
    </citation>
    <scope>NUCLEOTIDE SEQUENCE</scope>
    <source>
        <strain evidence="9">IBT 35675</strain>
    </source>
</reference>
<accession>A0A9W9QY64</accession>
<dbReference type="PANTHER" id="PTHR22953">
    <property type="entry name" value="ACID PHOSPHATASE RELATED"/>
    <property type="match status" value="1"/>
</dbReference>
<feature type="domain" description="Calcineurin-like phosphoesterase" evidence="6">
    <location>
        <begin position="185"/>
        <end position="414"/>
    </location>
</feature>
<dbReference type="InterPro" id="IPR039331">
    <property type="entry name" value="PAPs-like"/>
</dbReference>
<keyword evidence="1 4" id="KW-0732">Signal</keyword>
<comment type="caution">
    <text evidence="9">The sequence shown here is derived from an EMBL/GenBank/DDBJ whole genome shotgun (WGS) entry which is preliminary data.</text>
</comment>
<feature type="domain" description="Purple acid phosphatase C-terminal" evidence="7">
    <location>
        <begin position="436"/>
        <end position="497"/>
    </location>
</feature>
<feature type="domain" description="Purple acid phosphatase N-terminal" evidence="8">
    <location>
        <begin position="65"/>
        <end position="134"/>
    </location>
</feature>
<sequence>MVRATIFKDLLILAAPVVASINYPPIPEDLTTPFQVRLAVSGHNGKKEQPSNEHVWNRKTHENRNKAVTIGWNTYEAFNKSCVAYGTSPDNLSSHSCSSSSVTYSTSRTWSNMVVLSGLDPATAYYYKIISANSSVEPFLSPRIPGDKTPFNMNVVSDLGIYGKDGFTISRRDAIPYVQPELNHTTIGRLAKTLEDYEVVIHPGDFAYADDWYLKLPSAQEGQKAYQSILEGFYEQLAPITGHKIYMASPGNHEADCSEVRRLLKLCPEGQENFTDFKHHFGKTMPQPFTSSSSNKSAQTQSDKARNFARPPFWYSFEYGMAHVVMLNTETDFPNAPDSKLESGPFGKKGEQLEFLDADLSSVDREVTPWVIVAGHRPWYSTDSVHRCESCQDAFEKLLYKYGVDLAVFGHVHNSQRLLPVFDGIADPRGMHNPKAPMYIICGGAGNIEGLISIDEKPSYTKFAYADEYSYSTLKFLDDKHLQIDFICSSTGEVLDSSTLYKVHSNPFVIQ</sequence>
<dbReference type="InterPro" id="IPR008963">
    <property type="entry name" value="Purple_acid_Pase-like_N"/>
</dbReference>
<dbReference type="InterPro" id="IPR015914">
    <property type="entry name" value="PAPs_N"/>
</dbReference>
<gene>
    <name evidence="9" type="ORF">N7541_007993</name>
</gene>
<evidence type="ECO:0000259" key="8">
    <source>
        <dbReference type="Pfam" id="PF16656"/>
    </source>
</evidence>
<dbReference type="InterPro" id="IPR029052">
    <property type="entry name" value="Metallo-depent_PP-like"/>
</dbReference>